<proteinExistence type="predicted"/>
<keyword evidence="1" id="KW-0732">Signal</keyword>
<dbReference type="RefSeq" id="WP_058511087.1">
    <property type="nucleotide sequence ID" value="NZ_DAIOMV010000003.1"/>
</dbReference>
<evidence type="ECO:0000313" key="3">
    <source>
        <dbReference type="Proteomes" id="UP000054926"/>
    </source>
</evidence>
<name>A0A0W0ZIP2_9GAMM</name>
<sequence length="131" mass="13888">MLKKALVATLSIISCSVFLPVYANEDLSCKVEVAVATPPVQFDQNVAFNVTNEFGFARSLTMLGGKAPQSIDKIPCSPAPLTISATLYTTPLHSMFQGPIIGQCVLKAGPVILNGPDNSVSVVFPNDFNCN</sequence>
<protein>
    <submittedName>
        <fullName evidence="2">Uncharacterized protein</fullName>
    </submittedName>
</protein>
<accession>A0A0W0ZIP2</accession>
<reference evidence="2 3" key="1">
    <citation type="submission" date="2015-11" db="EMBL/GenBank/DDBJ databases">
        <title>Genomic analysis of 38 Legionella species identifies large and diverse effector repertoires.</title>
        <authorList>
            <person name="Burstein D."/>
            <person name="Amaro F."/>
            <person name="Zusman T."/>
            <person name="Lifshitz Z."/>
            <person name="Cohen O."/>
            <person name="Gilbert J.A."/>
            <person name="Pupko T."/>
            <person name="Shuman H.A."/>
            <person name="Segal G."/>
        </authorList>
    </citation>
    <scope>NUCLEOTIDE SEQUENCE [LARGE SCALE GENOMIC DNA]</scope>
    <source>
        <strain evidence="2 3">IMVS3376</strain>
    </source>
</reference>
<comment type="caution">
    <text evidence="2">The sequence shown here is derived from an EMBL/GenBank/DDBJ whole genome shotgun (WGS) entry which is preliminary data.</text>
</comment>
<dbReference type="Proteomes" id="UP000054926">
    <property type="component" value="Unassembled WGS sequence"/>
</dbReference>
<feature type="signal peptide" evidence="1">
    <location>
        <begin position="1"/>
        <end position="23"/>
    </location>
</feature>
<gene>
    <name evidence="2" type="ORF">Lste_2293</name>
</gene>
<dbReference type="PATRIC" id="fig|947033.5.peg.2430"/>
<dbReference type="EMBL" id="LNYY01000019">
    <property type="protein sequence ID" value="KTD69135.1"/>
    <property type="molecule type" value="Genomic_DNA"/>
</dbReference>
<organism evidence="2 3">
    <name type="scientific">Legionella steelei</name>
    <dbReference type="NCBI Taxonomy" id="947033"/>
    <lineage>
        <taxon>Bacteria</taxon>
        <taxon>Pseudomonadati</taxon>
        <taxon>Pseudomonadota</taxon>
        <taxon>Gammaproteobacteria</taxon>
        <taxon>Legionellales</taxon>
        <taxon>Legionellaceae</taxon>
        <taxon>Legionella</taxon>
    </lineage>
</organism>
<feature type="chain" id="PRO_5006918715" evidence="1">
    <location>
        <begin position="24"/>
        <end position="131"/>
    </location>
</feature>
<dbReference type="OrthoDB" id="5647770at2"/>
<keyword evidence="3" id="KW-1185">Reference proteome</keyword>
<dbReference type="AlphaFoldDB" id="A0A0W0ZIP2"/>
<dbReference type="PROSITE" id="PS51257">
    <property type="entry name" value="PROKAR_LIPOPROTEIN"/>
    <property type="match status" value="1"/>
</dbReference>
<evidence type="ECO:0000256" key="1">
    <source>
        <dbReference type="SAM" id="SignalP"/>
    </source>
</evidence>
<evidence type="ECO:0000313" key="2">
    <source>
        <dbReference type="EMBL" id="KTD69135.1"/>
    </source>
</evidence>